<dbReference type="Gene3D" id="3.40.50.620">
    <property type="entry name" value="HUPs"/>
    <property type="match status" value="2"/>
</dbReference>
<keyword evidence="3" id="KW-0547">Nucleotide-binding</keyword>
<keyword evidence="4" id="KW-0067">ATP-binding</keyword>
<name>A0A8T3UQC8_9ARCH</name>
<dbReference type="PANTHER" id="PTHR42780:SF1">
    <property type="entry name" value="ISOLEUCINE--TRNA LIGASE, CYTOPLASMIC"/>
    <property type="match status" value="1"/>
</dbReference>
<dbReference type="Pfam" id="PF08264">
    <property type="entry name" value="Anticodon_1"/>
    <property type="match status" value="1"/>
</dbReference>
<dbReference type="NCBIfam" id="TIGR00392">
    <property type="entry name" value="ileS"/>
    <property type="match status" value="1"/>
</dbReference>
<dbReference type="InterPro" id="IPR009008">
    <property type="entry name" value="Val/Leu/Ile-tRNA-synth_edit"/>
</dbReference>
<keyword evidence="2 11" id="KW-0436">Ligase</keyword>
<evidence type="ECO:0000256" key="1">
    <source>
        <dbReference type="ARBA" id="ARBA00013165"/>
    </source>
</evidence>
<dbReference type="PANTHER" id="PTHR42780">
    <property type="entry name" value="SOLEUCYL-TRNA SYNTHETASE"/>
    <property type="match status" value="1"/>
</dbReference>
<dbReference type="InterPro" id="IPR014729">
    <property type="entry name" value="Rossmann-like_a/b/a_fold"/>
</dbReference>
<keyword evidence="6" id="KW-0030">Aminoacyl-tRNA synthetase</keyword>
<dbReference type="InterPro" id="IPR002300">
    <property type="entry name" value="aa-tRNA-synth_Ia"/>
</dbReference>
<evidence type="ECO:0000256" key="8">
    <source>
        <dbReference type="NCBIfam" id="TIGR00392"/>
    </source>
</evidence>
<evidence type="ECO:0000256" key="5">
    <source>
        <dbReference type="ARBA" id="ARBA00022917"/>
    </source>
</evidence>
<evidence type="ECO:0000256" key="7">
    <source>
        <dbReference type="ARBA" id="ARBA00048359"/>
    </source>
</evidence>
<dbReference type="InterPro" id="IPR002301">
    <property type="entry name" value="Ile-tRNA-ligase"/>
</dbReference>
<feature type="domain" description="Methionyl/Valyl/Leucyl/Isoleucyl-tRNA synthetase anticodon-binding" evidence="10">
    <location>
        <begin position="676"/>
        <end position="817"/>
    </location>
</feature>
<evidence type="ECO:0000256" key="4">
    <source>
        <dbReference type="ARBA" id="ARBA00022840"/>
    </source>
</evidence>
<evidence type="ECO:0000313" key="11">
    <source>
        <dbReference type="EMBL" id="MBE5727801.1"/>
    </source>
</evidence>
<feature type="domain" description="Aminoacyl-tRNA synthetase class Ia" evidence="9">
    <location>
        <begin position="14"/>
        <end position="636"/>
    </location>
</feature>
<organism evidence="11 12">
    <name type="scientific">Candidatus Acidifodinimicrobium mancum</name>
    <dbReference type="NCBI Taxonomy" id="2898728"/>
    <lineage>
        <taxon>Archaea</taxon>
        <taxon>Candidatus Parvarchaeota</taxon>
        <taxon>Candidatus Acidifodinimicrobiaceae</taxon>
        <taxon>Candidatus Acidifodinimicrobium</taxon>
    </lineage>
</organism>
<sequence length="1024" mass="117329">MGELVYTNKLEENINKRWKKQNIIVKIEKKNKQGEKFYFLDGPPFVTNEVHEGTLLGIFIKDAVTRYRLSRGFNVRLQPGWDTQGLPIEVAVEKRLGIKSKADILTLGESKFIEECRNFADEYIKLNTSIILDYGVLYFYNKPYKTYEDEYIQGVWSAMKNAFDKGLLYKGFKTTWFCVRCGTPMANYEVRDKYYNKEDPSVFVLFELSDGRHLLVWTTTPWTLPSNVAVAVNGKEKYIEVEVEGKRVILAKNRETILKETKKDYKIISEFYGSELVNLRYKHPFEDIPQVQKNKNNIGVVIDGGNFVQQNGIEFVSMEEGSGAVHMAPGHGESDYRLAIENKLPILSPVSDNGLYTDEAGWLNGKKILEVNSEIIDYLKNKGLLFHEGKIMHPYPHCWRCKTPLIQRASDQWFLAVSKIKESLIEISKGINWVPEISRESFEDWLKNAEDWVISRQRYWNTPLPIWVCDNCGNAIAVGNKKELMKLSGAKKINDLHKTSLYNIKIKCEKCGGEMHRVDDTVDVWLDSGSASFASLSYPDKTSDFERWFPADFISEGNDQTRGWFYSLLTIGYIMTGKLSYKNVLMHKFVVGSNGMKLSKSEGNYKPVMDLLKEGYTRDSLRLSLLKGNLASEITFSEKELEASMRFLNIMFNLISLLKSFNSSKLSNSENKYIEDTWIMSRWGNTKKKVAESLDGYRTDIAMNLLTNFVQEDLSRTYVKLLKPRVFDENDLHGYRVFEGIFKELAVVSSIFLPYIGELMHGSISKKGSVILERFPSIDEKDLNEIVEKVMDNSLNLVQDILSLRETAKMNLRRPIKSISVIGLEKGEIFEDVVKRMANVMNISYALDEKDYEFKLNFDSKSPEFTQEEFAKAAARFLEMTKESIGRKIKSGIEVDIDGKKYTINTGMISIALKKSNLISSNGFRSKSIIVADKDLDYETLREWIKREIIRVVQDARKQFGLERGDRIGLSIQIRGEEGARISSDISELIASKTNASLSSKGNLVKTQDLSIGERDILIEIYKI</sequence>
<dbReference type="PRINTS" id="PR00984">
    <property type="entry name" value="TRNASYNTHILE"/>
</dbReference>
<dbReference type="GO" id="GO:0004822">
    <property type="term" value="F:isoleucine-tRNA ligase activity"/>
    <property type="evidence" value="ECO:0007669"/>
    <property type="project" value="UniProtKB-UniRule"/>
</dbReference>
<dbReference type="SUPFAM" id="SSF52374">
    <property type="entry name" value="Nucleotidylyl transferase"/>
    <property type="match status" value="1"/>
</dbReference>
<reference evidence="11 12" key="1">
    <citation type="submission" date="2020-09" db="EMBL/GenBank/DDBJ databases">
        <title>Genomic characterization of a novel Parvarchaeota family in acid mine drainage sediments.</title>
        <authorList>
            <person name="Luo Z.-H."/>
        </authorList>
    </citation>
    <scope>NUCLEOTIDE SEQUENCE [LARGE SCALE GENOMIC DNA]</scope>
    <source>
        <strain evidence="11">TL1-5_bins.178</strain>
    </source>
</reference>
<dbReference type="GO" id="GO:0002161">
    <property type="term" value="F:aminoacyl-tRNA deacylase activity"/>
    <property type="evidence" value="ECO:0007669"/>
    <property type="project" value="InterPro"/>
</dbReference>
<dbReference type="EMBL" id="JADFAQ010000002">
    <property type="protein sequence ID" value="MBE5727801.1"/>
    <property type="molecule type" value="Genomic_DNA"/>
</dbReference>
<evidence type="ECO:0000259" key="9">
    <source>
        <dbReference type="Pfam" id="PF00133"/>
    </source>
</evidence>
<dbReference type="GO" id="GO:0005737">
    <property type="term" value="C:cytoplasm"/>
    <property type="evidence" value="ECO:0007669"/>
    <property type="project" value="UniProtKB-UniRule"/>
</dbReference>
<evidence type="ECO:0000256" key="6">
    <source>
        <dbReference type="ARBA" id="ARBA00023146"/>
    </source>
</evidence>
<protein>
    <recommendedName>
        <fullName evidence="1 8">Isoleucine--tRNA ligase</fullName>
        <ecNumber evidence="1 8">6.1.1.5</ecNumber>
    </recommendedName>
</protein>
<dbReference type="SUPFAM" id="SSF50677">
    <property type="entry name" value="ValRS/IleRS/LeuRS editing domain"/>
    <property type="match status" value="1"/>
</dbReference>
<gene>
    <name evidence="11" type="ORF">IHE50_00055</name>
</gene>
<dbReference type="Gene3D" id="3.90.740.10">
    <property type="entry name" value="Valyl/Leucyl/Isoleucyl-tRNA synthetase, editing domain"/>
    <property type="match status" value="1"/>
</dbReference>
<dbReference type="InterPro" id="IPR023586">
    <property type="entry name" value="Ile-tRNA-ligase_type2"/>
</dbReference>
<dbReference type="EC" id="6.1.1.5" evidence="1 8"/>
<proteinExistence type="predicted"/>
<evidence type="ECO:0000259" key="10">
    <source>
        <dbReference type="Pfam" id="PF08264"/>
    </source>
</evidence>
<dbReference type="Proteomes" id="UP000763484">
    <property type="component" value="Unassembled WGS sequence"/>
</dbReference>
<evidence type="ECO:0000256" key="3">
    <source>
        <dbReference type="ARBA" id="ARBA00022741"/>
    </source>
</evidence>
<accession>A0A8T3UQC8</accession>
<comment type="catalytic activity">
    <reaction evidence="7">
        <text>tRNA(Ile) + L-isoleucine + ATP = L-isoleucyl-tRNA(Ile) + AMP + diphosphate</text>
        <dbReference type="Rhea" id="RHEA:11060"/>
        <dbReference type="Rhea" id="RHEA-COMP:9666"/>
        <dbReference type="Rhea" id="RHEA-COMP:9695"/>
        <dbReference type="ChEBI" id="CHEBI:30616"/>
        <dbReference type="ChEBI" id="CHEBI:33019"/>
        <dbReference type="ChEBI" id="CHEBI:58045"/>
        <dbReference type="ChEBI" id="CHEBI:78442"/>
        <dbReference type="ChEBI" id="CHEBI:78528"/>
        <dbReference type="ChEBI" id="CHEBI:456215"/>
        <dbReference type="EC" id="6.1.1.5"/>
    </reaction>
</comment>
<dbReference type="GO" id="GO:0006428">
    <property type="term" value="P:isoleucyl-tRNA aminoacylation"/>
    <property type="evidence" value="ECO:0007669"/>
    <property type="project" value="UniProtKB-UniRule"/>
</dbReference>
<comment type="caution">
    <text evidence="11">The sequence shown here is derived from an EMBL/GenBank/DDBJ whole genome shotgun (WGS) entry which is preliminary data.</text>
</comment>
<keyword evidence="5" id="KW-0648">Protein biosynthesis</keyword>
<evidence type="ECO:0000313" key="12">
    <source>
        <dbReference type="Proteomes" id="UP000763484"/>
    </source>
</evidence>
<dbReference type="GO" id="GO:0005524">
    <property type="term" value="F:ATP binding"/>
    <property type="evidence" value="ECO:0007669"/>
    <property type="project" value="UniProtKB-KW"/>
</dbReference>
<dbReference type="SUPFAM" id="SSF47323">
    <property type="entry name" value="Anticodon-binding domain of a subclass of class I aminoacyl-tRNA synthetases"/>
    <property type="match status" value="1"/>
</dbReference>
<dbReference type="AlphaFoldDB" id="A0A8T3UQC8"/>
<evidence type="ECO:0000256" key="2">
    <source>
        <dbReference type="ARBA" id="ARBA00022598"/>
    </source>
</evidence>
<dbReference type="Gene3D" id="1.10.730.10">
    <property type="entry name" value="Isoleucyl-tRNA Synthetase, Domain 1"/>
    <property type="match status" value="1"/>
</dbReference>
<dbReference type="InterPro" id="IPR009080">
    <property type="entry name" value="tRNAsynth_Ia_anticodon-bd"/>
</dbReference>
<dbReference type="Pfam" id="PF19302">
    <property type="entry name" value="DUF5915"/>
    <property type="match status" value="1"/>
</dbReference>
<dbReference type="Pfam" id="PF00133">
    <property type="entry name" value="tRNA-synt_1"/>
    <property type="match status" value="1"/>
</dbReference>
<dbReference type="InterPro" id="IPR013155">
    <property type="entry name" value="M/V/L/I-tRNA-synth_anticd-bd"/>
</dbReference>